<protein>
    <recommendedName>
        <fullName evidence="2">Antitoxin</fullName>
    </recommendedName>
</protein>
<comment type="function">
    <text evidence="2">Antitoxin component of a type II toxin-antitoxin (TA) system.</text>
</comment>
<comment type="caution">
    <text evidence="3">The sequence shown here is derived from an EMBL/GenBank/DDBJ whole genome shotgun (WGS) entry which is preliminary data.</text>
</comment>
<dbReference type="InterPro" id="IPR036165">
    <property type="entry name" value="YefM-like_sf"/>
</dbReference>
<evidence type="ECO:0000256" key="1">
    <source>
        <dbReference type="ARBA" id="ARBA00009981"/>
    </source>
</evidence>
<dbReference type="SUPFAM" id="SSF143120">
    <property type="entry name" value="YefM-like"/>
    <property type="match status" value="1"/>
</dbReference>
<comment type="similarity">
    <text evidence="1 2">Belongs to the phD/YefM antitoxin family.</text>
</comment>
<dbReference type="Proteomes" id="UP000886657">
    <property type="component" value="Unassembled WGS sequence"/>
</dbReference>
<dbReference type="NCBIfam" id="TIGR01552">
    <property type="entry name" value="phd_fam"/>
    <property type="match status" value="1"/>
</dbReference>
<reference evidence="3" key="1">
    <citation type="submission" date="2020-10" db="EMBL/GenBank/DDBJ databases">
        <title>Connecting structure to function with the recovery of over 1000 high-quality activated sludge metagenome-assembled genomes encoding full-length rRNA genes using long-read sequencing.</title>
        <authorList>
            <person name="Singleton C.M."/>
            <person name="Petriglieri F."/>
            <person name="Kristensen J.M."/>
            <person name="Kirkegaard R.H."/>
            <person name="Michaelsen T.Y."/>
            <person name="Andersen M.H."/>
            <person name="Karst S.M."/>
            <person name="Dueholm M.S."/>
            <person name="Nielsen P.H."/>
            <person name="Albertsen M."/>
        </authorList>
    </citation>
    <scope>NUCLEOTIDE SEQUENCE</scope>
    <source>
        <strain evidence="3">Skiv_18-Q3-R9-52_MAXAC.067</strain>
    </source>
</reference>
<sequence>MLPKLVPVTDIKRKATEIIAVLQQDQETLVITEHGREAAVLMDVTSYRMQERKLALLEGIIRGQQALAEGRTHSHKEVMARTAKWA</sequence>
<dbReference type="Pfam" id="PF02604">
    <property type="entry name" value="PhdYeFM_antitox"/>
    <property type="match status" value="1"/>
</dbReference>
<dbReference type="Gene3D" id="3.40.1620.10">
    <property type="entry name" value="YefM-like domain"/>
    <property type="match status" value="1"/>
</dbReference>
<evidence type="ECO:0000256" key="2">
    <source>
        <dbReference type="RuleBase" id="RU362080"/>
    </source>
</evidence>
<dbReference type="EMBL" id="JADKIO010000002">
    <property type="protein sequence ID" value="MBK9794922.1"/>
    <property type="molecule type" value="Genomic_DNA"/>
</dbReference>
<dbReference type="AlphaFoldDB" id="A0A9D7SEA3"/>
<accession>A0A9D7SEA3</accession>
<dbReference type="InterPro" id="IPR006442">
    <property type="entry name" value="Antitoxin_Phd/YefM"/>
</dbReference>
<evidence type="ECO:0000313" key="4">
    <source>
        <dbReference type="Proteomes" id="UP000886657"/>
    </source>
</evidence>
<proteinExistence type="inferred from homology"/>
<gene>
    <name evidence="3" type="ORF">IPP58_00205</name>
</gene>
<organism evidence="3 4">
    <name type="scientific">Candidatus Geothrix skivensis</name>
    <dbReference type="NCBI Taxonomy" id="2954439"/>
    <lineage>
        <taxon>Bacteria</taxon>
        <taxon>Pseudomonadati</taxon>
        <taxon>Acidobacteriota</taxon>
        <taxon>Holophagae</taxon>
        <taxon>Holophagales</taxon>
        <taxon>Holophagaceae</taxon>
        <taxon>Geothrix</taxon>
    </lineage>
</organism>
<evidence type="ECO:0000313" key="3">
    <source>
        <dbReference type="EMBL" id="MBK9794922.1"/>
    </source>
</evidence>
<name>A0A9D7SEA3_9BACT</name>